<dbReference type="SUPFAM" id="SSF51197">
    <property type="entry name" value="Clavaminate synthase-like"/>
    <property type="match status" value="1"/>
</dbReference>
<keyword evidence="9" id="KW-0030">Aminoacyl-tRNA synthetase</keyword>
<dbReference type="InterPro" id="IPR027443">
    <property type="entry name" value="IPNS-like_sf"/>
</dbReference>
<reference evidence="13" key="1">
    <citation type="journal article" date="2015" name="Genome Announc.">
        <title>Draft genome sequence of Talaromyces cellulolyticus strain Y-94, a source of lignocellulosic biomass-degrading enzymes.</title>
        <authorList>
            <person name="Fujii T."/>
            <person name="Koike H."/>
            <person name="Sawayama S."/>
            <person name="Yano S."/>
            <person name="Inoue H."/>
        </authorList>
    </citation>
    <scope>NUCLEOTIDE SEQUENCE [LARGE SCALE GENOMIC DNA]</scope>
    <source>
        <strain evidence="13">Y-94</strain>
    </source>
</reference>
<dbReference type="InterPro" id="IPR012340">
    <property type="entry name" value="NA-bd_OB-fold"/>
</dbReference>
<evidence type="ECO:0000256" key="5">
    <source>
        <dbReference type="ARBA" id="ARBA00022598"/>
    </source>
</evidence>
<evidence type="ECO:0000256" key="3">
    <source>
        <dbReference type="ARBA" id="ARBA00012841"/>
    </source>
</evidence>
<keyword evidence="6" id="KW-0547">Nucleotide-binding</keyword>
<dbReference type="InterPro" id="IPR045864">
    <property type="entry name" value="aa-tRNA-synth_II/BPL/LPL"/>
</dbReference>
<dbReference type="PANTHER" id="PTHR43450:SF4">
    <property type="entry name" value="ASPARTATE--TRNA LIGASE"/>
    <property type="match status" value="1"/>
</dbReference>
<dbReference type="GO" id="GO:0005524">
    <property type="term" value="F:ATP binding"/>
    <property type="evidence" value="ECO:0007669"/>
    <property type="project" value="UniProtKB-KW"/>
</dbReference>
<dbReference type="InterPro" id="IPR006195">
    <property type="entry name" value="aa-tRNA-synth_II"/>
</dbReference>
<dbReference type="PRINTS" id="PR01042">
    <property type="entry name" value="TRNASYNTHASP"/>
</dbReference>
<dbReference type="Gene3D" id="3.30.930.10">
    <property type="entry name" value="Bira Bifunctional Protein, Domain 2"/>
    <property type="match status" value="1"/>
</dbReference>
<evidence type="ECO:0000256" key="8">
    <source>
        <dbReference type="ARBA" id="ARBA00022917"/>
    </source>
</evidence>
<evidence type="ECO:0000313" key="12">
    <source>
        <dbReference type="EMBL" id="GAM40055.1"/>
    </source>
</evidence>
<feature type="domain" description="Aminoacyl-transfer RNA synthetases class-II family profile" evidence="11">
    <location>
        <begin position="418"/>
        <end position="735"/>
    </location>
</feature>
<keyword evidence="4" id="KW-0963">Cytoplasm</keyword>
<organism evidence="12 13">
    <name type="scientific">Talaromyces pinophilus</name>
    <name type="common">Penicillium pinophilum</name>
    <dbReference type="NCBI Taxonomy" id="128442"/>
    <lineage>
        <taxon>Eukaryota</taxon>
        <taxon>Fungi</taxon>
        <taxon>Dikarya</taxon>
        <taxon>Ascomycota</taxon>
        <taxon>Pezizomycotina</taxon>
        <taxon>Eurotiomycetes</taxon>
        <taxon>Eurotiomycetidae</taxon>
        <taxon>Eurotiales</taxon>
        <taxon>Trichocomaceae</taxon>
        <taxon>Talaromyces</taxon>
        <taxon>Talaromyces sect. Talaromyces</taxon>
    </lineage>
</organism>
<evidence type="ECO:0000313" key="13">
    <source>
        <dbReference type="Proteomes" id="UP000053095"/>
    </source>
</evidence>
<proteinExistence type="inferred from homology"/>
<comment type="subcellular location">
    <subcellularLocation>
        <location evidence="1">Cytoplasm</location>
    </subcellularLocation>
</comment>
<evidence type="ECO:0000259" key="11">
    <source>
        <dbReference type="PROSITE" id="PS50862"/>
    </source>
</evidence>
<dbReference type="Gene3D" id="2.40.50.140">
    <property type="entry name" value="Nucleic acid-binding proteins"/>
    <property type="match status" value="1"/>
</dbReference>
<dbReference type="PROSITE" id="PS50862">
    <property type="entry name" value="AA_TRNA_LIGASE_II"/>
    <property type="match status" value="1"/>
</dbReference>
<dbReference type="InterPro" id="IPR004364">
    <property type="entry name" value="Aa-tRNA-synt_II"/>
</dbReference>
<comment type="caution">
    <text evidence="12">The sequence shown here is derived from an EMBL/GenBank/DDBJ whole genome shotgun (WGS) entry which is preliminary data.</text>
</comment>
<name>A0A6V8HIM4_TALPI</name>
<keyword evidence="8" id="KW-0648">Protein biosynthesis</keyword>
<evidence type="ECO:0000256" key="6">
    <source>
        <dbReference type="ARBA" id="ARBA00022741"/>
    </source>
</evidence>
<evidence type="ECO:0000256" key="9">
    <source>
        <dbReference type="ARBA" id="ARBA00023146"/>
    </source>
</evidence>
<evidence type="ECO:0000256" key="10">
    <source>
        <dbReference type="ARBA" id="ARBA00047904"/>
    </source>
</evidence>
<evidence type="ECO:0000256" key="4">
    <source>
        <dbReference type="ARBA" id="ARBA00022490"/>
    </source>
</evidence>
<evidence type="ECO:0000256" key="1">
    <source>
        <dbReference type="ARBA" id="ARBA00004496"/>
    </source>
</evidence>
<dbReference type="GO" id="GO:0017101">
    <property type="term" value="C:aminoacyl-tRNA synthetase multienzyme complex"/>
    <property type="evidence" value="ECO:0007669"/>
    <property type="project" value="TreeGrafter"/>
</dbReference>
<dbReference type="SUPFAM" id="SSF55681">
    <property type="entry name" value="Class II aaRS and biotin synthetases"/>
    <property type="match status" value="1"/>
</dbReference>
<comment type="catalytic activity">
    <reaction evidence="10">
        <text>tRNA(Asp) + L-aspartate + ATP = L-aspartyl-tRNA(Asp) + AMP + diphosphate</text>
        <dbReference type="Rhea" id="RHEA:19649"/>
        <dbReference type="Rhea" id="RHEA-COMP:9660"/>
        <dbReference type="Rhea" id="RHEA-COMP:9678"/>
        <dbReference type="ChEBI" id="CHEBI:29991"/>
        <dbReference type="ChEBI" id="CHEBI:30616"/>
        <dbReference type="ChEBI" id="CHEBI:33019"/>
        <dbReference type="ChEBI" id="CHEBI:78442"/>
        <dbReference type="ChEBI" id="CHEBI:78516"/>
        <dbReference type="ChEBI" id="CHEBI:456215"/>
        <dbReference type="EC" id="6.1.1.12"/>
    </reaction>
</comment>
<dbReference type="Gene3D" id="2.60.120.330">
    <property type="entry name" value="B-lactam Antibiotic, Isopenicillin N Synthase, Chain"/>
    <property type="match status" value="1"/>
</dbReference>
<keyword evidence="7" id="KW-0067">ATP-binding</keyword>
<dbReference type="EC" id="6.1.1.12" evidence="3"/>
<dbReference type="EMBL" id="DF933830">
    <property type="protein sequence ID" value="GAM40055.1"/>
    <property type="molecule type" value="Genomic_DNA"/>
</dbReference>
<evidence type="ECO:0000256" key="7">
    <source>
        <dbReference type="ARBA" id="ARBA00022840"/>
    </source>
</evidence>
<gene>
    <name evidence="12" type="ORF">TCE0_034r12100</name>
</gene>
<dbReference type="GO" id="GO:0006422">
    <property type="term" value="P:aspartyl-tRNA aminoacylation"/>
    <property type="evidence" value="ECO:0007669"/>
    <property type="project" value="InterPro"/>
</dbReference>
<protein>
    <recommendedName>
        <fullName evidence="3">aspartate--tRNA ligase</fullName>
        <ecNumber evidence="3">6.1.1.12</ecNumber>
    </recommendedName>
</protein>
<keyword evidence="13" id="KW-1185">Reference proteome</keyword>
<dbReference type="SUPFAM" id="SSF50249">
    <property type="entry name" value="Nucleic acid-binding proteins"/>
    <property type="match status" value="1"/>
</dbReference>
<keyword evidence="5" id="KW-0436">Ligase</keyword>
<sequence length="743" mass="83078">MTGIQNRADSATTTLDIVNYELLKKRDHQEIQKLLQASRDRGVFFLDLRGPSTQQALSDLKEIYKAQLNFFEDLPEIDKLSFSKGESPGGYKQWGDVESFDIPREQELKSMYELPNALHGVASKLSYLSTQSDSITRELFTLLVTSLNPPAPTKAGENPEEPGASLFQLGYSTAPVGKLLVPPHSDSGLLTLLFYEEASLEVPLREDTEQWGLIEPIKGHHLVYVADTLQKISGDRFHAPLHLPEIKFVQDYRRPRASYMAMPSPPTHTLGRLLETTETGQVTFDARLHRVYRERSTGIIELLLRDNGGFVFGLVSPDIVGTATLDLATRLTRETLLRVSGQVRLSEIAGNDAKQYEGPTVQVLELAILGEAVKDLPIGVVSHEAPGEGSAQIDAFMLNERLNNRVLDVRVASTGAVIKLFSSIYELAFEHLIARGFVYITTPSLIDYQVPGDDDYFELAYFGGRTARLTQTGELHLGQALSAGLERVFEVHPVFRREKSSSPRHLTEFIALELAFALQIDWHEVLELAESLLIHIISNLQSREKHSDLLTLVRRLYPSAGFLNLAIDENGRLPRITFSEAKRILRDKLSFDTDDQSDFSREEEKAIALYLVNPDSAASNTQPTDVFAITHYPKHLRPYNVQPSSEDQQLTNSFDIILRGQELASGFQAINDYHALRSAMKARNPPFNLADPMWQPFLSAYKSGAPLQGGFGMGLNRFLQSFLGLSHIHETVLFPRDATRLAP</sequence>
<comment type="similarity">
    <text evidence="2">Belongs to the class-II aminoacyl-tRNA synthetase family. Type 2 subfamily.</text>
</comment>
<dbReference type="GO" id="GO:0005829">
    <property type="term" value="C:cytosol"/>
    <property type="evidence" value="ECO:0007669"/>
    <property type="project" value="TreeGrafter"/>
</dbReference>
<evidence type="ECO:0000256" key="2">
    <source>
        <dbReference type="ARBA" id="ARBA00005312"/>
    </source>
</evidence>
<dbReference type="InterPro" id="IPR002312">
    <property type="entry name" value="Asp/Asn-tRNA-synth_IIb"/>
</dbReference>
<dbReference type="Proteomes" id="UP000053095">
    <property type="component" value="Unassembled WGS sequence"/>
</dbReference>
<dbReference type="GO" id="GO:0003723">
    <property type="term" value="F:RNA binding"/>
    <property type="evidence" value="ECO:0007669"/>
    <property type="project" value="TreeGrafter"/>
</dbReference>
<dbReference type="AlphaFoldDB" id="A0A6V8HIM4"/>
<dbReference type="InterPro" id="IPR004523">
    <property type="entry name" value="Asp-tRNA_synthase_2"/>
</dbReference>
<dbReference type="Pfam" id="PF00152">
    <property type="entry name" value="tRNA-synt_2"/>
    <property type="match status" value="1"/>
</dbReference>
<accession>A0A6V8HIM4</accession>
<dbReference type="GO" id="GO:0004815">
    <property type="term" value="F:aspartate-tRNA ligase activity"/>
    <property type="evidence" value="ECO:0007669"/>
    <property type="project" value="UniProtKB-EC"/>
</dbReference>
<dbReference type="PANTHER" id="PTHR43450">
    <property type="entry name" value="ASPARTYL-TRNA SYNTHETASE"/>
    <property type="match status" value="1"/>
</dbReference>